<name>A0A1J1HKK2_9DIPT</name>
<dbReference type="EMBL" id="CVRI01000006">
    <property type="protein sequence ID" value="CRK87940.1"/>
    <property type="molecule type" value="Genomic_DNA"/>
</dbReference>
<protein>
    <submittedName>
        <fullName evidence="1">CLUMA_CG001726, isoform A</fullName>
    </submittedName>
</protein>
<dbReference type="AlphaFoldDB" id="A0A1J1HKK2"/>
<accession>A0A1J1HKK2</accession>
<gene>
    <name evidence="1" type="ORF">CLUMA_CG001726</name>
</gene>
<organism evidence="1 2">
    <name type="scientific">Clunio marinus</name>
    <dbReference type="NCBI Taxonomy" id="568069"/>
    <lineage>
        <taxon>Eukaryota</taxon>
        <taxon>Metazoa</taxon>
        <taxon>Ecdysozoa</taxon>
        <taxon>Arthropoda</taxon>
        <taxon>Hexapoda</taxon>
        <taxon>Insecta</taxon>
        <taxon>Pterygota</taxon>
        <taxon>Neoptera</taxon>
        <taxon>Endopterygota</taxon>
        <taxon>Diptera</taxon>
        <taxon>Nematocera</taxon>
        <taxon>Chironomoidea</taxon>
        <taxon>Chironomidae</taxon>
        <taxon>Clunio</taxon>
    </lineage>
</organism>
<evidence type="ECO:0000313" key="1">
    <source>
        <dbReference type="EMBL" id="CRK87940.1"/>
    </source>
</evidence>
<reference evidence="1 2" key="1">
    <citation type="submission" date="2015-04" db="EMBL/GenBank/DDBJ databases">
        <authorList>
            <person name="Syromyatnikov M.Y."/>
            <person name="Popov V.N."/>
        </authorList>
    </citation>
    <scope>NUCLEOTIDE SEQUENCE [LARGE SCALE GENOMIC DNA]</scope>
</reference>
<proteinExistence type="predicted"/>
<evidence type="ECO:0000313" key="2">
    <source>
        <dbReference type="Proteomes" id="UP000183832"/>
    </source>
</evidence>
<sequence length="92" mass="10503">MFYKKTKVQKLRKECEKKIIVFLVNYASLGNGGSVKRLVSQFIFTVVGVWYSEILPSSENESQKEMICSAVKLGMEFGMTHFSSFYVTEIST</sequence>
<dbReference type="Proteomes" id="UP000183832">
    <property type="component" value="Unassembled WGS sequence"/>
</dbReference>
<keyword evidence="2" id="KW-1185">Reference proteome</keyword>